<organism evidence="1 2">
    <name type="scientific">Parasponia andersonii</name>
    <name type="common">Sponia andersonii</name>
    <dbReference type="NCBI Taxonomy" id="3476"/>
    <lineage>
        <taxon>Eukaryota</taxon>
        <taxon>Viridiplantae</taxon>
        <taxon>Streptophyta</taxon>
        <taxon>Embryophyta</taxon>
        <taxon>Tracheophyta</taxon>
        <taxon>Spermatophyta</taxon>
        <taxon>Magnoliopsida</taxon>
        <taxon>eudicotyledons</taxon>
        <taxon>Gunneridae</taxon>
        <taxon>Pentapetalae</taxon>
        <taxon>rosids</taxon>
        <taxon>fabids</taxon>
        <taxon>Rosales</taxon>
        <taxon>Cannabaceae</taxon>
        <taxon>Parasponia</taxon>
    </lineage>
</organism>
<comment type="caution">
    <text evidence="1">The sequence shown here is derived from an EMBL/GenBank/DDBJ whole genome shotgun (WGS) entry which is preliminary data.</text>
</comment>
<evidence type="ECO:0000313" key="2">
    <source>
        <dbReference type="Proteomes" id="UP000237105"/>
    </source>
</evidence>
<dbReference type="AlphaFoldDB" id="A0A2P5BJY2"/>
<dbReference type="Proteomes" id="UP000237105">
    <property type="component" value="Unassembled WGS sequence"/>
</dbReference>
<reference evidence="2" key="1">
    <citation type="submission" date="2016-06" db="EMBL/GenBank/DDBJ databases">
        <title>Parallel loss of symbiosis genes in relatives of nitrogen-fixing non-legume Parasponia.</title>
        <authorList>
            <person name="Van Velzen R."/>
            <person name="Holmer R."/>
            <person name="Bu F."/>
            <person name="Rutten L."/>
            <person name="Van Zeijl A."/>
            <person name="Liu W."/>
            <person name="Santuari L."/>
            <person name="Cao Q."/>
            <person name="Sharma T."/>
            <person name="Shen D."/>
            <person name="Roswanjaya Y."/>
            <person name="Wardhani T."/>
            <person name="Kalhor M.S."/>
            <person name="Jansen J."/>
            <person name="Van den Hoogen J."/>
            <person name="Gungor B."/>
            <person name="Hartog M."/>
            <person name="Hontelez J."/>
            <person name="Verver J."/>
            <person name="Yang W.-C."/>
            <person name="Schijlen E."/>
            <person name="Repin R."/>
            <person name="Schilthuizen M."/>
            <person name="Schranz E."/>
            <person name="Heidstra R."/>
            <person name="Miyata K."/>
            <person name="Fedorova E."/>
            <person name="Kohlen W."/>
            <person name="Bisseling T."/>
            <person name="Smit S."/>
            <person name="Geurts R."/>
        </authorList>
    </citation>
    <scope>NUCLEOTIDE SEQUENCE [LARGE SCALE GENOMIC DNA]</scope>
    <source>
        <strain evidence="2">cv. WU1-14</strain>
    </source>
</reference>
<name>A0A2P5BJY2_PARAD</name>
<accession>A0A2P5BJY2</accession>
<evidence type="ECO:0000313" key="1">
    <source>
        <dbReference type="EMBL" id="PON49091.1"/>
    </source>
</evidence>
<dbReference type="EMBL" id="JXTB01000267">
    <property type="protein sequence ID" value="PON49091.1"/>
    <property type="molecule type" value="Genomic_DNA"/>
</dbReference>
<proteinExistence type="predicted"/>
<protein>
    <submittedName>
        <fullName evidence="1">Uncharacterized protein</fullName>
    </submittedName>
</protein>
<gene>
    <name evidence="1" type="ORF">PanWU01x14_232510</name>
</gene>
<dbReference type="OrthoDB" id="10282879at2759"/>
<sequence>MGKENTPLLQLTPFTPQIFLCVSDKSAVCHSRTKMVKKCLSHYFGGKVNWSTWREINFEEGTRNSSVQMPDSIMGEFSLSKIERSTVHQSECIDWFLEI</sequence>
<keyword evidence="2" id="KW-1185">Reference proteome</keyword>